<dbReference type="Pfam" id="PF01943">
    <property type="entry name" value="Polysacc_synt"/>
    <property type="match status" value="1"/>
</dbReference>
<feature type="transmembrane region" description="Helical" evidence="6">
    <location>
        <begin position="47"/>
        <end position="70"/>
    </location>
</feature>
<protein>
    <submittedName>
        <fullName evidence="7">Polysaccharide biosynthesis protein</fullName>
    </submittedName>
</protein>
<dbReference type="PANTHER" id="PTHR30250:SF21">
    <property type="entry name" value="LIPID II FLIPPASE MURJ"/>
    <property type="match status" value="1"/>
</dbReference>
<evidence type="ECO:0000256" key="6">
    <source>
        <dbReference type="SAM" id="Phobius"/>
    </source>
</evidence>
<dbReference type="Proteomes" id="UP000662088">
    <property type="component" value="Unassembled WGS sequence"/>
</dbReference>
<evidence type="ECO:0000313" key="7">
    <source>
        <dbReference type="EMBL" id="MBC5640451.1"/>
    </source>
</evidence>
<feature type="transmembrane region" description="Helical" evidence="6">
    <location>
        <begin position="451"/>
        <end position="471"/>
    </location>
</feature>
<dbReference type="InterPro" id="IPR024923">
    <property type="entry name" value="PG_synth_SpoVB"/>
</dbReference>
<comment type="subcellular location">
    <subcellularLocation>
        <location evidence="1">Cell membrane</location>
        <topology evidence="1">Multi-pass membrane protein</topology>
    </subcellularLocation>
</comment>
<dbReference type="GO" id="GO:0005886">
    <property type="term" value="C:plasma membrane"/>
    <property type="evidence" value="ECO:0007669"/>
    <property type="project" value="UniProtKB-SubCell"/>
</dbReference>
<reference evidence="7" key="1">
    <citation type="submission" date="2020-08" db="EMBL/GenBank/DDBJ databases">
        <title>Genome public.</title>
        <authorList>
            <person name="Liu C."/>
            <person name="Sun Q."/>
        </authorList>
    </citation>
    <scope>NUCLEOTIDE SEQUENCE</scope>
    <source>
        <strain evidence="7">NSJ-42</strain>
    </source>
</reference>
<evidence type="ECO:0000313" key="8">
    <source>
        <dbReference type="Proteomes" id="UP000662088"/>
    </source>
</evidence>
<accession>A0A8I0DPP5</accession>
<feature type="transmembrane region" description="Helical" evidence="6">
    <location>
        <begin position="278"/>
        <end position="301"/>
    </location>
</feature>
<feature type="transmembrane region" description="Helical" evidence="6">
    <location>
        <begin position="361"/>
        <end position="379"/>
    </location>
</feature>
<dbReference type="EMBL" id="JACOOQ010000013">
    <property type="protein sequence ID" value="MBC5640451.1"/>
    <property type="molecule type" value="Genomic_DNA"/>
</dbReference>
<feature type="transmembrane region" description="Helical" evidence="6">
    <location>
        <begin position="386"/>
        <end position="408"/>
    </location>
</feature>
<evidence type="ECO:0000256" key="2">
    <source>
        <dbReference type="ARBA" id="ARBA00022475"/>
    </source>
</evidence>
<name>A0A8I0DPP5_9CLOT</name>
<keyword evidence="5 6" id="KW-0472">Membrane</keyword>
<organism evidence="7 8">
    <name type="scientific">Clostridium lentum</name>
    <dbReference type="NCBI Taxonomy" id="2763037"/>
    <lineage>
        <taxon>Bacteria</taxon>
        <taxon>Bacillati</taxon>
        <taxon>Bacillota</taxon>
        <taxon>Clostridia</taxon>
        <taxon>Eubacteriales</taxon>
        <taxon>Clostridiaceae</taxon>
        <taxon>Clostridium</taxon>
    </lineage>
</organism>
<evidence type="ECO:0000256" key="1">
    <source>
        <dbReference type="ARBA" id="ARBA00004651"/>
    </source>
</evidence>
<feature type="transmembrane region" description="Helical" evidence="6">
    <location>
        <begin position="12"/>
        <end position="35"/>
    </location>
</feature>
<dbReference type="RefSeq" id="WP_186835205.1">
    <property type="nucleotide sequence ID" value="NZ_JACOOQ010000013.1"/>
</dbReference>
<dbReference type="InterPro" id="IPR050833">
    <property type="entry name" value="Poly_Biosynth_Transport"/>
</dbReference>
<keyword evidence="2" id="KW-1003">Cell membrane</keyword>
<dbReference type="PANTHER" id="PTHR30250">
    <property type="entry name" value="PST FAMILY PREDICTED COLANIC ACID TRANSPORTER"/>
    <property type="match status" value="1"/>
</dbReference>
<feature type="transmembrane region" description="Helical" evidence="6">
    <location>
        <begin position="183"/>
        <end position="205"/>
    </location>
</feature>
<dbReference type="AlphaFoldDB" id="A0A8I0DPP5"/>
<feature type="transmembrane region" description="Helical" evidence="6">
    <location>
        <begin position="414"/>
        <end position="431"/>
    </location>
</feature>
<evidence type="ECO:0000256" key="5">
    <source>
        <dbReference type="ARBA" id="ARBA00023136"/>
    </source>
</evidence>
<feature type="transmembrane region" description="Helical" evidence="6">
    <location>
        <begin position="91"/>
        <end position="113"/>
    </location>
</feature>
<comment type="caution">
    <text evidence="7">The sequence shown here is derived from an EMBL/GenBank/DDBJ whole genome shotgun (WGS) entry which is preliminary data.</text>
</comment>
<dbReference type="PIRSF" id="PIRSF038958">
    <property type="entry name" value="PG_synth_SpoVB"/>
    <property type="match status" value="1"/>
</dbReference>
<sequence length="534" mass="58983">MEKKSLGRSFMILSFAGIFIKILSAAYVPLLTAVIGSDAYASYSISYTMFTFILAVTSLGAQPAITKVVAEYRAVGNSIDALRAMKISRKYMTIIGLFGTIILLILARPIALASTWDKSILAIMFLSPTILFSCILSVYRGYMQGIEDMETIGISQIVEQIINVVLSLVFAGILIKINEEMGIAGGTVGTTLGAVVAIIYIIYIYQKRDYEEEAYSSNTSEKRHSEKKIVRKILMYALPITLVAALQNSSPLVDAMIVKRRLATSGIPKASLEVTYAYLSYFNTLLYVPLALVTALSTAIFPKVISAYTCKNRKELRSNISYSYRITFMITIPSLVGLSVLSKEVFLMLFGLNEGYELLMYGSIVLVFMSITTIQNTILQGVNKLYLVLSTAFIGVVLKLILDFILVAIPEVNIFGAVIASLVSYLVPAIINHRNLRMIFRVRVPIIKLSITSIIASLAMGLAIVGIRMPIDRLINIFEGGRLMISIATLVMVAIGGMVYLIIMILIGGIRKTDLDLISPKIYRIMPRFLRKMM</sequence>
<feature type="transmembrane region" description="Helical" evidence="6">
    <location>
        <begin position="233"/>
        <end position="258"/>
    </location>
</feature>
<feature type="transmembrane region" description="Helical" evidence="6">
    <location>
        <begin position="119"/>
        <end position="139"/>
    </location>
</feature>
<evidence type="ECO:0000256" key="3">
    <source>
        <dbReference type="ARBA" id="ARBA00022692"/>
    </source>
</evidence>
<keyword evidence="3 6" id="KW-0812">Transmembrane</keyword>
<dbReference type="InterPro" id="IPR002797">
    <property type="entry name" value="Polysacc_synth"/>
</dbReference>
<proteinExistence type="predicted"/>
<feature type="transmembrane region" description="Helical" evidence="6">
    <location>
        <begin position="322"/>
        <end position="341"/>
    </location>
</feature>
<evidence type="ECO:0000256" key="4">
    <source>
        <dbReference type="ARBA" id="ARBA00022989"/>
    </source>
</evidence>
<feature type="transmembrane region" description="Helical" evidence="6">
    <location>
        <begin position="160"/>
        <end position="177"/>
    </location>
</feature>
<keyword evidence="8" id="KW-1185">Reference proteome</keyword>
<gene>
    <name evidence="7" type="ORF">H8R92_08475</name>
</gene>
<keyword evidence="4 6" id="KW-1133">Transmembrane helix</keyword>
<feature type="transmembrane region" description="Helical" evidence="6">
    <location>
        <begin position="483"/>
        <end position="507"/>
    </location>
</feature>
<dbReference type="CDD" id="cd13124">
    <property type="entry name" value="MATE_SpoVB_like"/>
    <property type="match status" value="1"/>
</dbReference>